<evidence type="ECO:0000256" key="6">
    <source>
        <dbReference type="SAM" id="Phobius"/>
    </source>
</evidence>
<evidence type="ECO:0000256" key="1">
    <source>
        <dbReference type="ARBA" id="ARBA00004167"/>
    </source>
</evidence>
<organism evidence="8">
    <name type="scientific">Trichuris suis</name>
    <name type="common">pig whipworm</name>
    <dbReference type="NCBI Taxonomy" id="68888"/>
    <lineage>
        <taxon>Eukaryota</taxon>
        <taxon>Metazoa</taxon>
        <taxon>Ecdysozoa</taxon>
        <taxon>Nematoda</taxon>
        <taxon>Enoplea</taxon>
        <taxon>Dorylaimia</taxon>
        <taxon>Trichinellida</taxon>
        <taxon>Trichuridae</taxon>
        <taxon>Trichuris</taxon>
    </lineage>
</organism>
<evidence type="ECO:0000313" key="8">
    <source>
        <dbReference type="EMBL" id="KFD64523.1"/>
    </source>
</evidence>
<evidence type="ECO:0000256" key="5">
    <source>
        <dbReference type="ARBA" id="ARBA00023136"/>
    </source>
</evidence>
<dbReference type="GO" id="GO:0001671">
    <property type="term" value="F:ATPase activator activity"/>
    <property type="evidence" value="ECO:0007669"/>
    <property type="project" value="TreeGrafter"/>
</dbReference>
<dbReference type="AlphaFoldDB" id="A0A085N4X7"/>
<keyword evidence="3 6" id="KW-0812">Transmembrane</keyword>
<keyword evidence="5 6" id="KW-0472">Membrane</keyword>
<comment type="similarity">
    <text evidence="2">Belongs to the vacuolar ATPase subunit S1 family.</text>
</comment>
<sequence>MEQNMDKWNAVRPLDLPSLNTLLRRKGPEESSTGVKRDIRANADSDYTFVNISGGECLLYASGVSFVVQQAVEGKLVFFEYPLPPTSLRASGNCSNYMGSILLFWSPFTVRGQRMNNFRLSLTFDRANSEWYLANVSLSADGNMIEGKKLEYFFNGSEVHRLQVHSVPAYSFACGKPKTWMIPSGLPSAKNHYGVVFRNLQIQPFRSGYGFTDQVDDCSEFFSAEAWMAIFSVACVFVITVFGVAMISSLTTMDRFDDPKGKPLVINAKE</sequence>
<dbReference type="InterPro" id="IPR008388">
    <property type="entry name" value="Ac45_acc_su"/>
</dbReference>
<dbReference type="Proteomes" id="UP000030758">
    <property type="component" value="Unassembled WGS sequence"/>
</dbReference>
<gene>
    <name evidence="8" type="ORF">M514_23370</name>
</gene>
<evidence type="ECO:0000256" key="3">
    <source>
        <dbReference type="ARBA" id="ARBA00022692"/>
    </source>
</evidence>
<dbReference type="Pfam" id="PF20520">
    <property type="entry name" value="Ac45-VOA1_TM"/>
    <property type="match status" value="1"/>
</dbReference>
<keyword evidence="4 6" id="KW-1133">Transmembrane helix</keyword>
<evidence type="ECO:0000256" key="4">
    <source>
        <dbReference type="ARBA" id="ARBA00022989"/>
    </source>
</evidence>
<proteinExistence type="inferred from homology"/>
<feature type="domain" description="V-type proton ATPase subunit S1/VOA1 transmembrane" evidence="7">
    <location>
        <begin position="221"/>
        <end position="258"/>
    </location>
</feature>
<evidence type="ECO:0000259" key="7">
    <source>
        <dbReference type="Pfam" id="PF20520"/>
    </source>
</evidence>
<reference evidence="8" key="1">
    <citation type="journal article" date="2014" name="Nat. Genet.">
        <title>Genome and transcriptome of the porcine whipworm Trichuris suis.</title>
        <authorList>
            <person name="Jex A.R."/>
            <person name="Nejsum P."/>
            <person name="Schwarz E.M."/>
            <person name="Hu L."/>
            <person name="Young N.D."/>
            <person name="Hall R.S."/>
            <person name="Korhonen P.K."/>
            <person name="Liao S."/>
            <person name="Thamsborg S."/>
            <person name="Xia J."/>
            <person name="Xu P."/>
            <person name="Wang S."/>
            <person name="Scheerlinck J.P."/>
            <person name="Hofmann A."/>
            <person name="Sternberg P.W."/>
            <person name="Wang J."/>
            <person name="Gasser R.B."/>
        </authorList>
    </citation>
    <scope>NUCLEOTIDE SEQUENCE [LARGE SCALE GENOMIC DNA]</scope>
    <source>
        <strain evidence="8">DCEP-RM93F</strain>
    </source>
</reference>
<dbReference type="PANTHER" id="PTHR12471:SF7">
    <property type="entry name" value="V-TYPE PROTON ATPASE SUBUNIT S1"/>
    <property type="match status" value="1"/>
</dbReference>
<dbReference type="PANTHER" id="PTHR12471">
    <property type="entry name" value="VACUOLAR ATP SYNTHASE SUBUNIT S1"/>
    <property type="match status" value="1"/>
</dbReference>
<accession>A0A085N4X7</accession>
<comment type="subcellular location">
    <subcellularLocation>
        <location evidence="1">Membrane</location>
        <topology evidence="1">Single-pass membrane protein</topology>
    </subcellularLocation>
</comment>
<dbReference type="GO" id="GO:0033176">
    <property type="term" value="C:proton-transporting V-type ATPase complex"/>
    <property type="evidence" value="ECO:0007669"/>
    <property type="project" value="TreeGrafter"/>
</dbReference>
<feature type="transmembrane region" description="Helical" evidence="6">
    <location>
        <begin position="226"/>
        <end position="247"/>
    </location>
</feature>
<dbReference type="Gene3D" id="2.40.160.110">
    <property type="match status" value="1"/>
</dbReference>
<dbReference type="InterPro" id="IPR046756">
    <property type="entry name" value="VAS1/VOA1_TM"/>
</dbReference>
<evidence type="ECO:0000256" key="2">
    <source>
        <dbReference type="ARBA" id="ARBA00009037"/>
    </source>
</evidence>
<protein>
    <recommendedName>
        <fullName evidence="7">V-type proton ATPase subunit S1/VOA1 transmembrane domain-containing protein</fullName>
    </recommendedName>
</protein>
<name>A0A085N4X7_9BILA</name>
<dbReference type="EMBL" id="KL367555">
    <property type="protein sequence ID" value="KFD64523.1"/>
    <property type="molecule type" value="Genomic_DNA"/>
</dbReference>
<dbReference type="GO" id="GO:0030641">
    <property type="term" value="P:regulation of cellular pH"/>
    <property type="evidence" value="ECO:0007669"/>
    <property type="project" value="TreeGrafter"/>
</dbReference>